<keyword evidence="3" id="KW-0804">Transcription</keyword>
<dbReference type="PRINTS" id="PR00455">
    <property type="entry name" value="HTHTETR"/>
</dbReference>
<feature type="domain" description="HTH tetR-type" evidence="5">
    <location>
        <begin position="12"/>
        <end position="72"/>
    </location>
</feature>
<dbReference type="InterPro" id="IPR050109">
    <property type="entry name" value="HTH-type_TetR-like_transc_reg"/>
</dbReference>
<evidence type="ECO:0000256" key="4">
    <source>
        <dbReference type="PROSITE-ProRule" id="PRU00335"/>
    </source>
</evidence>
<accession>A0ABU5DYK1</accession>
<organism evidence="6 7">
    <name type="scientific">Dongia rigui</name>
    <dbReference type="NCBI Taxonomy" id="940149"/>
    <lineage>
        <taxon>Bacteria</taxon>
        <taxon>Pseudomonadati</taxon>
        <taxon>Pseudomonadota</taxon>
        <taxon>Alphaproteobacteria</taxon>
        <taxon>Rhodospirillales</taxon>
        <taxon>Dongiaceae</taxon>
        <taxon>Dongia</taxon>
    </lineage>
</organism>
<dbReference type="PANTHER" id="PTHR30055">
    <property type="entry name" value="HTH-TYPE TRANSCRIPTIONAL REGULATOR RUTR"/>
    <property type="match status" value="1"/>
</dbReference>
<gene>
    <name evidence="6" type="ORF">SMD31_08770</name>
</gene>
<feature type="DNA-binding region" description="H-T-H motif" evidence="4">
    <location>
        <begin position="35"/>
        <end position="54"/>
    </location>
</feature>
<dbReference type="InterPro" id="IPR009057">
    <property type="entry name" value="Homeodomain-like_sf"/>
</dbReference>
<evidence type="ECO:0000259" key="5">
    <source>
        <dbReference type="PROSITE" id="PS50977"/>
    </source>
</evidence>
<dbReference type="RefSeq" id="WP_320500433.1">
    <property type="nucleotide sequence ID" value="NZ_JAXCLX010000001.1"/>
</dbReference>
<dbReference type="EMBL" id="JAXCLX010000001">
    <property type="protein sequence ID" value="MDY0872014.1"/>
    <property type="molecule type" value="Genomic_DNA"/>
</dbReference>
<evidence type="ECO:0000256" key="1">
    <source>
        <dbReference type="ARBA" id="ARBA00023015"/>
    </source>
</evidence>
<dbReference type="PROSITE" id="PS01081">
    <property type="entry name" value="HTH_TETR_1"/>
    <property type="match status" value="1"/>
</dbReference>
<evidence type="ECO:0000313" key="7">
    <source>
        <dbReference type="Proteomes" id="UP001271769"/>
    </source>
</evidence>
<dbReference type="Gene3D" id="1.10.357.10">
    <property type="entry name" value="Tetracycline Repressor, domain 2"/>
    <property type="match status" value="1"/>
</dbReference>
<evidence type="ECO:0000256" key="3">
    <source>
        <dbReference type="ARBA" id="ARBA00023163"/>
    </source>
</evidence>
<protein>
    <submittedName>
        <fullName evidence="6">TetR/AcrR family transcriptional regulator</fullName>
    </submittedName>
</protein>
<proteinExistence type="predicted"/>
<dbReference type="PROSITE" id="PS50977">
    <property type="entry name" value="HTH_TETR_2"/>
    <property type="match status" value="1"/>
</dbReference>
<sequence length="214" mass="23350">MAEGGLRERQKEKRKQAIMVAAAKLFQAQGFNAASMEDIAAAAELSVGTVYNYFKSKAEIGLAIYQADRDLVQAATSKVIDNPPADPVDAICRMMETDFETEIGYLDRAVWSALFGASFTDQSSLSTAFVSDELMRVDQFRKLLGVLKARGKIGAEADIDAAAEMLGALNLWYFMRWLAGLRAGADNAESGILDAEAKATLRRHVAQLMQGMRV</sequence>
<keyword evidence="7" id="KW-1185">Reference proteome</keyword>
<dbReference type="InterPro" id="IPR023772">
    <property type="entry name" value="DNA-bd_HTH_TetR-type_CS"/>
</dbReference>
<name>A0ABU5DYK1_9PROT</name>
<dbReference type="Pfam" id="PF00440">
    <property type="entry name" value="TetR_N"/>
    <property type="match status" value="1"/>
</dbReference>
<comment type="caution">
    <text evidence="6">The sequence shown here is derived from an EMBL/GenBank/DDBJ whole genome shotgun (WGS) entry which is preliminary data.</text>
</comment>
<keyword evidence="2 4" id="KW-0238">DNA-binding</keyword>
<dbReference type="SUPFAM" id="SSF46689">
    <property type="entry name" value="Homeodomain-like"/>
    <property type="match status" value="1"/>
</dbReference>
<dbReference type="InterPro" id="IPR001647">
    <property type="entry name" value="HTH_TetR"/>
</dbReference>
<evidence type="ECO:0000256" key="2">
    <source>
        <dbReference type="ARBA" id="ARBA00023125"/>
    </source>
</evidence>
<keyword evidence="1" id="KW-0805">Transcription regulation</keyword>
<dbReference type="Proteomes" id="UP001271769">
    <property type="component" value="Unassembled WGS sequence"/>
</dbReference>
<reference evidence="6 7" key="1">
    <citation type="journal article" date="2013" name="Antonie Van Leeuwenhoek">
        <title>Dongia rigui sp. nov., isolated from freshwater of a large wetland in Korea.</title>
        <authorList>
            <person name="Baik K.S."/>
            <person name="Hwang Y.M."/>
            <person name="Choi J.S."/>
            <person name="Kwon J."/>
            <person name="Seong C.N."/>
        </authorList>
    </citation>
    <scope>NUCLEOTIDE SEQUENCE [LARGE SCALE GENOMIC DNA]</scope>
    <source>
        <strain evidence="6 7">04SU4-P</strain>
    </source>
</reference>
<dbReference type="PANTHER" id="PTHR30055:SF234">
    <property type="entry name" value="HTH-TYPE TRANSCRIPTIONAL REGULATOR BETI"/>
    <property type="match status" value="1"/>
</dbReference>
<evidence type="ECO:0000313" key="6">
    <source>
        <dbReference type="EMBL" id="MDY0872014.1"/>
    </source>
</evidence>